<dbReference type="PANTHER" id="PTHR15394:SF3">
    <property type="entry name" value="SERINE HYDROLASE RBBP9"/>
    <property type="match status" value="1"/>
</dbReference>
<proteinExistence type="predicted"/>
<dbReference type="InterPro" id="IPR029058">
    <property type="entry name" value="AB_hydrolase_fold"/>
</dbReference>
<evidence type="ECO:0008006" key="3">
    <source>
        <dbReference type="Google" id="ProtNLM"/>
    </source>
</evidence>
<dbReference type="Gene3D" id="3.40.50.1820">
    <property type="entry name" value="alpha/beta hydrolase"/>
    <property type="match status" value="1"/>
</dbReference>
<evidence type="ECO:0000313" key="2">
    <source>
        <dbReference type="Proteomes" id="UP000256709"/>
    </source>
</evidence>
<sequence>MSEAIPPKRVVVLHGYNANPGKHWFDWLAAELAPDGIAVSTPALPDSANPSLDAWLAAAREAIGAPDAGLVVIGHSLGSITAVKALAGLPHGGAGAWQLAGLVLVSGFDAPLANLPELDGFTAQTLDYGPIIQSTRNRRMIVSDNDEIVAPAFSRDLAEALEADVTVVPVGGHFRADDGYTSFPEVASAVRTMLA</sequence>
<accession>A0A3E0W5N9</accession>
<organism evidence="1 2">
    <name type="scientific">Subtercola boreus</name>
    <dbReference type="NCBI Taxonomy" id="120213"/>
    <lineage>
        <taxon>Bacteria</taxon>
        <taxon>Bacillati</taxon>
        <taxon>Actinomycetota</taxon>
        <taxon>Actinomycetes</taxon>
        <taxon>Micrococcales</taxon>
        <taxon>Microbacteriaceae</taxon>
        <taxon>Subtercola</taxon>
    </lineage>
</organism>
<dbReference type="SUPFAM" id="SSF53474">
    <property type="entry name" value="alpha/beta-Hydrolases"/>
    <property type="match status" value="1"/>
</dbReference>
<dbReference type="AlphaFoldDB" id="A0A3E0W5N9"/>
<comment type="caution">
    <text evidence="1">The sequence shown here is derived from an EMBL/GenBank/DDBJ whole genome shotgun (WGS) entry which is preliminary data.</text>
</comment>
<dbReference type="RefSeq" id="WP_116281386.1">
    <property type="nucleotide sequence ID" value="NZ_NBXA01000001.1"/>
</dbReference>
<protein>
    <recommendedName>
        <fullName evidence="3">Alpha/beta hydrolase</fullName>
    </recommendedName>
</protein>
<dbReference type="Proteomes" id="UP000256709">
    <property type="component" value="Unassembled WGS sequence"/>
</dbReference>
<dbReference type="OrthoDB" id="9804993at2"/>
<dbReference type="Pfam" id="PF06821">
    <property type="entry name" value="Ser_hydrolase"/>
    <property type="match status" value="1"/>
</dbReference>
<dbReference type="GO" id="GO:0016787">
    <property type="term" value="F:hydrolase activity"/>
    <property type="evidence" value="ECO:0007669"/>
    <property type="project" value="InterPro"/>
</dbReference>
<evidence type="ECO:0000313" key="1">
    <source>
        <dbReference type="EMBL" id="RFA17350.1"/>
    </source>
</evidence>
<dbReference type="InterPro" id="IPR010662">
    <property type="entry name" value="RBBP9/YdeN"/>
</dbReference>
<reference evidence="1 2" key="1">
    <citation type="submission" date="2017-04" db="EMBL/GenBank/DDBJ databases">
        <title>Comparative genome analysis of Subtercola boreus.</title>
        <authorList>
            <person name="Cho Y.-J."/>
            <person name="Cho A."/>
            <person name="Kim O.-S."/>
            <person name="Lee J.-I."/>
        </authorList>
    </citation>
    <scope>NUCLEOTIDE SEQUENCE [LARGE SCALE GENOMIC DNA]</scope>
    <source>
        <strain evidence="1 2">P27444</strain>
    </source>
</reference>
<name>A0A3E0W5N9_9MICO</name>
<dbReference type="PANTHER" id="PTHR15394">
    <property type="entry name" value="SERINE HYDROLASE RBBP9"/>
    <property type="match status" value="1"/>
</dbReference>
<dbReference type="EMBL" id="NBXA01000001">
    <property type="protein sequence ID" value="RFA17350.1"/>
    <property type="molecule type" value="Genomic_DNA"/>
</dbReference>
<gene>
    <name evidence="1" type="ORF">B7R21_01055</name>
</gene>